<evidence type="ECO:0000256" key="1">
    <source>
        <dbReference type="ARBA" id="ARBA00004167"/>
    </source>
</evidence>
<dbReference type="RefSeq" id="WP_216033949.1">
    <property type="nucleotide sequence ID" value="NZ_JAHKNG010000028.1"/>
</dbReference>
<reference evidence="5" key="1">
    <citation type="submission" date="2021-06" db="EMBL/GenBank/DDBJ databases">
        <title>Paracoccus bacterium XHP0099 sp. nov., isolated from the surface waters of the Yellow Sea.</title>
        <authorList>
            <person name="Xue H."/>
            <person name="Zhang D."/>
        </authorList>
    </citation>
    <scope>NUCLEOTIDE SEQUENCE</scope>
    <source>
        <strain evidence="5">XHP0099</strain>
    </source>
</reference>
<keyword evidence="3" id="KW-1133">Transmembrane helix</keyword>
<dbReference type="Proteomes" id="UP001166191">
    <property type="component" value="Unassembled WGS sequence"/>
</dbReference>
<dbReference type="EMBL" id="JAHKNG010000028">
    <property type="protein sequence ID" value="MBU3031277.1"/>
    <property type="molecule type" value="Genomic_DNA"/>
</dbReference>
<comment type="subcellular location">
    <subcellularLocation>
        <location evidence="1">Membrane</location>
        <topology evidence="1">Single-pass membrane protein</topology>
    </subcellularLocation>
</comment>
<dbReference type="PANTHER" id="PTHR21461:SF69">
    <property type="entry name" value="GLYCOSYLTRANSFERASE FAMILY 92 PROTEIN"/>
    <property type="match status" value="1"/>
</dbReference>
<sequence length="684" mass="76697">MAGKPPPPATKAPAATDLARIGSLWIGGDLSWLEIASLHSFVALGHDVALYAYDEIANVPPGVTLRDAREIWDSAGFVIHKESGSPAPHADIFRVMMVRQTGRVWVDTDVIALRPFALDIDWYLGHERQDKEELGNAILGLPAGSRLLEDLHAFLTDPHPVPPWMPQPRREKLAALWRAEPDFGFGDLAWGTSGPKALTHFARATGDIEHAQPQEMFFPVTFQERRMLLNPRRAEELDHRVSKAESRSVHLYSRWMRKASAREEAGLPPRDSWIGRWAAEHGIIGYPPVAGADPAQPAAEPARPDADERRRRHAQAQVTEREAMAAAEVALADLDQRKARIPGGANVSRHGRVTIVTMAKDEGPYVLEWVAHHHVLGFTDILAYTNDCTDGTDEMFDALAGLGLVTRLGNPPWKDKPPQSRALHWAEINSFAMESDWLLIMDLDEFVSIRGGGPRVDDLIDRILSQKATGMCLAWRFFGSAGLERFEPGPVTERMTAAAPESFVKGYGIKTLFRTDPHMALAIHRPYLKIRFARSKEGSDYPVNWLNGNGAALNGRDLRWRLNSHQVGYDLAQMNHYGVKSREEYLLRRLRGDVLDNHSKYDAEYFGVFDRNEVEDRSALALAGEREALVARLLKDPAVRAAADLIEARLQDRLARLRHSDGYREQMAELQPYPFDKAMKIKRK</sequence>
<accession>A0ABS6AL14</accession>
<evidence type="ECO:0000256" key="2">
    <source>
        <dbReference type="ARBA" id="ARBA00022692"/>
    </source>
</evidence>
<organism evidence="5 6">
    <name type="scientific">Paracoccus marinaquae</name>
    <dbReference type="NCBI Taxonomy" id="2841926"/>
    <lineage>
        <taxon>Bacteria</taxon>
        <taxon>Pseudomonadati</taxon>
        <taxon>Pseudomonadota</taxon>
        <taxon>Alphaproteobacteria</taxon>
        <taxon>Rhodobacterales</taxon>
        <taxon>Paracoccaceae</taxon>
        <taxon>Paracoccus</taxon>
    </lineage>
</organism>
<evidence type="ECO:0000313" key="6">
    <source>
        <dbReference type="Proteomes" id="UP001166191"/>
    </source>
</evidence>
<name>A0ABS6AL14_9RHOB</name>
<gene>
    <name evidence="5" type="ORF">KNW02_14235</name>
</gene>
<evidence type="ECO:0000256" key="4">
    <source>
        <dbReference type="SAM" id="MobiDB-lite"/>
    </source>
</evidence>
<keyword evidence="6" id="KW-1185">Reference proteome</keyword>
<evidence type="ECO:0000256" key="3">
    <source>
        <dbReference type="ARBA" id="ARBA00022989"/>
    </source>
</evidence>
<feature type="compositionally biased region" description="Low complexity" evidence="4">
    <location>
        <begin position="289"/>
        <end position="301"/>
    </location>
</feature>
<keyword evidence="3" id="KW-0472">Membrane</keyword>
<keyword evidence="2" id="KW-0812">Transmembrane</keyword>
<proteinExistence type="predicted"/>
<evidence type="ECO:0000313" key="5">
    <source>
        <dbReference type="EMBL" id="MBU3031277.1"/>
    </source>
</evidence>
<protein>
    <submittedName>
        <fullName evidence="5">Glycosyltransferase family 2 protein</fullName>
    </submittedName>
</protein>
<comment type="caution">
    <text evidence="5">The sequence shown here is derived from an EMBL/GenBank/DDBJ whole genome shotgun (WGS) entry which is preliminary data.</text>
</comment>
<feature type="region of interest" description="Disordered" evidence="4">
    <location>
        <begin position="289"/>
        <end position="316"/>
    </location>
</feature>
<dbReference type="PANTHER" id="PTHR21461">
    <property type="entry name" value="GLYCOSYLTRANSFERASE FAMILY 92 PROTEIN"/>
    <property type="match status" value="1"/>
</dbReference>
<dbReference type="Pfam" id="PF13704">
    <property type="entry name" value="Glyco_tranf_2_4"/>
    <property type="match status" value="1"/>
</dbReference>